<protein>
    <recommendedName>
        <fullName evidence="3">AMP-binding enzyme</fullName>
    </recommendedName>
</protein>
<dbReference type="Gene3D" id="3.40.50.12780">
    <property type="entry name" value="N-terminal domain of ligase-like"/>
    <property type="match status" value="1"/>
</dbReference>
<name>A0A1G9LN90_9ACTN</name>
<dbReference type="InterPro" id="IPR042099">
    <property type="entry name" value="ANL_N_sf"/>
</dbReference>
<dbReference type="STRING" id="686624.SAMN04488242_2197"/>
<evidence type="ECO:0000313" key="1">
    <source>
        <dbReference type="EMBL" id="SDL63386.1"/>
    </source>
</evidence>
<reference evidence="1 2" key="1">
    <citation type="submission" date="2016-10" db="EMBL/GenBank/DDBJ databases">
        <authorList>
            <person name="de Groot N.N."/>
        </authorList>
    </citation>
    <scope>NUCLEOTIDE SEQUENCE [LARGE SCALE GENOMIC DNA]</scope>
    <source>
        <strain evidence="1 2">CGMCC 1.9159</strain>
    </source>
</reference>
<dbReference type="OrthoDB" id="5240965at2"/>
<dbReference type="AlphaFoldDB" id="A0A1G9LN90"/>
<dbReference type="RefSeq" id="WP_093252056.1">
    <property type="nucleotide sequence ID" value="NZ_FNGP01000004.1"/>
</dbReference>
<dbReference type="SUPFAM" id="SSF56801">
    <property type="entry name" value="Acetyl-CoA synthetase-like"/>
    <property type="match status" value="1"/>
</dbReference>
<evidence type="ECO:0008006" key="3">
    <source>
        <dbReference type="Google" id="ProtNLM"/>
    </source>
</evidence>
<dbReference type="Proteomes" id="UP000199475">
    <property type="component" value="Unassembled WGS sequence"/>
</dbReference>
<accession>A0A1G9LN90</accession>
<proteinExistence type="predicted"/>
<evidence type="ECO:0000313" key="2">
    <source>
        <dbReference type="Proteomes" id="UP000199475"/>
    </source>
</evidence>
<organism evidence="1 2">
    <name type="scientific">Tessaracoccus oleiagri</name>
    <dbReference type="NCBI Taxonomy" id="686624"/>
    <lineage>
        <taxon>Bacteria</taxon>
        <taxon>Bacillati</taxon>
        <taxon>Actinomycetota</taxon>
        <taxon>Actinomycetes</taxon>
        <taxon>Propionibacteriales</taxon>
        <taxon>Propionibacteriaceae</taxon>
        <taxon>Tessaracoccus</taxon>
    </lineage>
</organism>
<sequence>MLAGILDSLATRDDAPVFLGADRIGGDEFAELVWGYAGGLRARGERSVALVGAPGPAIVAMVLAAVGTGTRVDLIDPRAGDEFVRARLEASAARTTVAASGLAWPLRGPKWLRDRMGLPKHDVWPEIVSIDHVGGAQKRRFAPDDEAAALTLFPAGRREEPLGVVHTVGSLSAGVGGLAALLDGEGPVLTDALVVMLAAIARGRPVVRASSRARWLARQVRRQGRAVVAVRDWRRLRDARPGGTVIVGGEEPAPYDEAASLRSAGAARVVNVYALPDLFPIAISSDGGPLELVDGVEARTDHEGALFLRGAAMAPRFVEGPYRDEVATGRHGAVEGRRLSLGG</sequence>
<keyword evidence="2" id="KW-1185">Reference proteome</keyword>
<dbReference type="EMBL" id="FNGP01000004">
    <property type="protein sequence ID" value="SDL63386.1"/>
    <property type="molecule type" value="Genomic_DNA"/>
</dbReference>
<gene>
    <name evidence="1" type="ORF">SAMN04488242_2197</name>
</gene>